<dbReference type="SMART" id="SM00679">
    <property type="entry name" value="CTNS"/>
    <property type="match status" value="2"/>
</dbReference>
<dbReference type="InterPro" id="IPR006603">
    <property type="entry name" value="PQ-loop_rpt"/>
</dbReference>
<evidence type="ECO:0000256" key="1">
    <source>
        <dbReference type="ARBA" id="ARBA00004141"/>
    </source>
</evidence>
<evidence type="ECO:0000256" key="5">
    <source>
        <dbReference type="SAM" id="Phobius"/>
    </source>
</evidence>
<name>A0A4V1J2N4_9ASCO</name>
<keyword evidence="2 5" id="KW-0812">Transmembrane</keyword>
<keyword evidence="4 5" id="KW-0472">Membrane</keyword>
<dbReference type="OrthoDB" id="407617at2759"/>
<dbReference type="AlphaFoldDB" id="A0A4V1J2N4"/>
<reference evidence="7" key="1">
    <citation type="journal article" date="2018" name="Nat. Microbiol.">
        <title>Leveraging single-cell genomics to expand the fungal tree of life.</title>
        <authorList>
            <person name="Ahrendt S.R."/>
            <person name="Quandt C.A."/>
            <person name="Ciobanu D."/>
            <person name="Clum A."/>
            <person name="Salamov A."/>
            <person name="Andreopoulos B."/>
            <person name="Cheng J.F."/>
            <person name="Woyke T."/>
            <person name="Pelin A."/>
            <person name="Henrissat B."/>
            <person name="Reynolds N.K."/>
            <person name="Benny G.L."/>
            <person name="Smith M.E."/>
            <person name="James T.Y."/>
            <person name="Grigoriev I.V."/>
        </authorList>
    </citation>
    <scope>NUCLEOTIDE SEQUENCE [LARGE SCALE GENOMIC DNA]</scope>
    <source>
        <strain evidence="7">Baker2002</strain>
    </source>
</reference>
<gene>
    <name evidence="6" type="ORF">METBISCDRAFT_24486</name>
</gene>
<proteinExistence type="predicted"/>
<dbReference type="PANTHER" id="PTHR16201:SF37">
    <property type="entry name" value="PQ-LOOP REPEAT-CONTAINING PROTEIN"/>
    <property type="match status" value="1"/>
</dbReference>
<protein>
    <submittedName>
        <fullName evidence="6">PQ-loop-domain-containing protein</fullName>
    </submittedName>
</protein>
<accession>A0A4V1J2N4</accession>
<evidence type="ECO:0000256" key="3">
    <source>
        <dbReference type="ARBA" id="ARBA00022989"/>
    </source>
</evidence>
<keyword evidence="3 5" id="KW-1133">Transmembrane helix</keyword>
<dbReference type="GO" id="GO:0016020">
    <property type="term" value="C:membrane"/>
    <property type="evidence" value="ECO:0007669"/>
    <property type="project" value="UniProtKB-SubCell"/>
</dbReference>
<evidence type="ECO:0000256" key="2">
    <source>
        <dbReference type="ARBA" id="ARBA00022692"/>
    </source>
</evidence>
<feature type="transmembrane region" description="Helical" evidence="5">
    <location>
        <begin position="70"/>
        <end position="87"/>
    </location>
</feature>
<feature type="transmembrane region" description="Helical" evidence="5">
    <location>
        <begin position="192"/>
        <end position="215"/>
    </location>
</feature>
<dbReference type="Gene3D" id="1.20.1280.290">
    <property type="match status" value="1"/>
</dbReference>
<feature type="transmembrane region" description="Helical" evidence="5">
    <location>
        <begin position="44"/>
        <end position="64"/>
    </location>
</feature>
<dbReference type="PANTHER" id="PTHR16201">
    <property type="entry name" value="SEVEN TRANSMEMBRANE PROTEIN 1-RELATED"/>
    <property type="match status" value="1"/>
</dbReference>
<evidence type="ECO:0000256" key="4">
    <source>
        <dbReference type="ARBA" id="ARBA00023136"/>
    </source>
</evidence>
<evidence type="ECO:0000313" key="6">
    <source>
        <dbReference type="EMBL" id="RKP29169.1"/>
    </source>
</evidence>
<dbReference type="InterPro" id="IPR051415">
    <property type="entry name" value="LAAT-1"/>
</dbReference>
<keyword evidence="7" id="KW-1185">Reference proteome</keyword>
<feature type="transmembrane region" description="Helical" evidence="5">
    <location>
        <begin position="163"/>
        <end position="186"/>
    </location>
</feature>
<feature type="transmembrane region" description="Helical" evidence="5">
    <location>
        <begin position="131"/>
        <end position="151"/>
    </location>
</feature>
<dbReference type="Pfam" id="PF04193">
    <property type="entry name" value="PQ-loop"/>
    <property type="match status" value="1"/>
</dbReference>
<comment type="subcellular location">
    <subcellularLocation>
        <location evidence="1">Membrane</location>
        <topology evidence="1">Multi-pass membrane protein</topology>
    </subcellularLocation>
</comment>
<organism evidence="6 7">
    <name type="scientific">Metschnikowia bicuspidata</name>
    <dbReference type="NCBI Taxonomy" id="27322"/>
    <lineage>
        <taxon>Eukaryota</taxon>
        <taxon>Fungi</taxon>
        <taxon>Dikarya</taxon>
        <taxon>Ascomycota</taxon>
        <taxon>Saccharomycotina</taxon>
        <taxon>Pichiomycetes</taxon>
        <taxon>Metschnikowiaceae</taxon>
        <taxon>Metschnikowia</taxon>
    </lineage>
</organism>
<dbReference type="EMBL" id="ML004505">
    <property type="protein sequence ID" value="RKP29169.1"/>
    <property type="molecule type" value="Genomic_DNA"/>
</dbReference>
<evidence type="ECO:0000313" key="7">
    <source>
        <dbReference type="Proteomes" id="UP000268321"/>
    </source>
</evidence>
<dbReference type="Proteomes" id="UP000268321">
    <property type="component" value="Unassembled WGS sequence"/>
</dbReference>
<feature type="transmembrane region" description="Helical" evidence="5">
    <location>
        <begin position="6"/>
        <end position="23"/>
    </location>
</feature>
<feature type="transmembrane region" description="Helical" evidence="5">
    <location>
        <begin position="99"/>
        <end position="119"/>
    </location>
</feature>
<sequence length="268" mass="29555">MTGSVADNVLGTIGTILFCIQLVPQIIRNYRVKECTGIPPLMMFLWSASGIPFSIYFFGINASVALKVQPILFTFFCIVGWTQTLFYPPVQMPIKKIKVLVGLFVLLAVDAQVGFILWLHPLYARGVHWPMLMIAIIASVLLILGLIPPYFKLAKRKGRVVGINFIFLSMDASGALFSLLSVVMGNMDTMSLIMYLIILAMEIGIFASAIFWYLTGGRSILKQEKLEAARVKEDLLAGSSIEEAILSDKVIRSLADESPLSADVAQKT</sequence>